<feature type="transmembrane region" description="Helical" evidence="7">
    <location>
        <begin position="222"/>
        <end position="242"/>
    </location>
</feature>
<evidence type="ECO:0000313" key="9">
    <source>
        <dbReference type="Proteomes" id="UP001172159"/>
    </source>
</evidence>
<proteinExistence type="inferred from homology"/>
<feature type="transmembrane region" description="Helical" evidence="7">
    <location>
        <begin position="73"/>
        <end position="90"/>
    </location>
</feature>
<dbReference type="GO" id="GO:0016020">
    <property type="term" value="C:membrane"/>
    <property type="evidence" value="ECO:0007669"/>
    <property type="project" value="UniProtKB-SubCell"/>
</dbReference>
<reference evidence="8" key="1">
    <citation type="submission" date="2023-06" db="EMBL/GenBank/DDBJ databases">
        <title>Genome-scale phylogeny and comparative genomics of the fungal order Sordariales.</title>
        <authorList>
            <consortium name="Lawrence Berkeley National Laboratory"/>
            <person name="Hensen N."/>
            <person name="Bonometti L."/>
            <person name="Westerberg I."/>
            <person name="Brannstrom I.O."/>
            <person name="Guillou S."/>
            <person name="Cros-Aarteil S."/>
            <person name="Calhoun S."/>
            <person name="Haridas S."/>
            <person name="Kuo A."/>
            <person name="Mondo S."/>
            <person name="Pangilinan J."/>
            <person name="Riley R."/>
            <person name="Labutti K."/>
            <person name="Andreopoulos B."/>
            <person name="Lipzen A."/>
            <person name="Chen C."/>
            <person name="Yanf M."/>
            <person name="Daum C."/>
            <person name="Ng V."/>
            <person name="Clum A."/>
            <person name="Steindorff A."/>
            <person name="Ohm R."/>
            <person name="Martin F."/>
            <person name="Silar P."/>
            <person name="Natvig D."/>
            <person name="Lalanne C."/>
            <person name="Gautier V."/>
            <person name="Ament-Velasquez S.L."/>
            <person name="Kruys A."/>
            <person name="Hutchinson M.I."/>
            <person name="Powell A.J."/>
            <person name="Barry K."/>
            <person name="Miller A.N."/>
            <person name="Grigoriev I.V."/>
            <person name="Debuchy R."/>
            <person name="Gladieux P."/>
            <person name="Thoren M.H."/>
            <person name="Johannesson H."/>
        </authorList>
    </citation>
    <scope>NUCLEOTIDE SEQUENCE</scope>
    <source>
        <strain evidence="8">CBS 540.89</strain>
    </source>
</reference>
<dbReference type="Proteomes" id="UP001172159">
    <property type="component" value="Unassembled WGS sequence"/>
</dbReference>
<keyword evidence="6 7" id="KW-0472">Membrane</keyword>
<dbReference type="EMBL" id="JAUKTV010000004">
    <property type="protein sequence ID" value="KAK0739042.1"/>
    <property type="molecule type" value="Genomic_DNA"/>
</dbReference>
<feature type="transmembrane region" description="Helical" evidence="7">
    <location>
        <begin position="14"/>
        <end position="37"/>
    </location>
</feature>
<comment type="similarity">
    <text evidence="3">Belongs to the paxB family.</text>
</comment>
<feature type="transmembrane region" description="Helical" evidence="7">
    <location>
        <begin position="49"/>
        <end position="67"/>
    </location>
</feature>
<evidence type="ECO:0000256" key="1">
    <source>
        <dbReference type="ARBA" id="ARBA00004141"/>
    </source>
</evidence>
<comment type="caution">
    <text evidence="8">The sequence shown here is derived from an EMBL/GenBank/DDBJ whole genome shotgun (WGS) entry which is preliminary data.</text>
</comment>
<keyword evidence="9" id="KW-1185">Reference proteome</keyword>
<evidence type="ECO:0000256" key="4">
    <source>
        <dbReference type="ARBA" id="ARBA00022692"/>
    </source>
</evidence>
<feature type="transmembrane region" description="Helical" evidence="7">
    <location>
        <begin position="160"/>
        <end position="180"/>
    </location>
</feature>
<dbReference type="AlphaFoldDB" id="A0AA40EHJ2"/>
<evidence type="ECO:0000313" key="8">
    <source>
        <dbReference type="EMBL" id="KAK0739042.1"/>
    </source>
</evidence>
<keyword evidence="5 7" id="KW-1133">Transmembrane helix</keyword>
<sequence length="274" mass="30835">MGISDTPPADTPRWLIPLHTALLGIGVLLWDATYILMTRRALATKSYSMPLVALAANLSWEVIYVFYVCEVPLETFGFLFWLILDIGLVYTTLRFGAEDWKHTWPWVGRNIAWVLGFLTLLGGVAQYVLAAAWLAEPHVGSGLKYGKWWKGREGYDTTELAFWSAGACQVVLGVTSLAMLKSRGHSGGTGYAIWFCRAMGTIFGLVLDNLVMWWYWPQPHGFIVSFRGVMLWGTAVACDLVYPFLLWRIRRSEIVLPSGQVIRGDSKGDKRKHQ</sequence>
<comment type="pathway">
    <text evidence="2">Secondary metabolite biosynthesis.</text>
</comment>
<evidence type="ECO:0000256" key="2">
    <source>
        <dbReference type="ARBA" id="ARBA00005179"/>
    </source>
</evidence>
<evidence type="ECO:0000256" key="6">
    <source>
        <dbReference type="ARBA" id="ARBA00023136"/>
    </source>
</evidence>
<dbReference type="PANTHER" id="PTHR42038">
    <property type="match status" value="1"/>
</dbReference>
<evidence type="ECO:0000256" key="5">
    <source>
        <dbReference type="ARBA" id="ARBA00022989"/>
    </source>
</evidence>
<gene>
    <name evidence="8" type="ORF">B0T21DRAFT_382183</name>
</gene>
<accession>A0AA40EHJ2</accession>
<protein>
    <submittedName>
        <fullName evidence="8">Uncharacterized protein</fullName>
    </submittedName>
</protein>
<comment type="subcellular location">
    <subcellularLocation>
        <location evidence="1">Membrane</location>
        <topology evidence="1">Multi-pass membrane protein</topology>
    </subcellularLocation>
</comment>
<feature type="transmembrane region" description="Helical" evidence="7">
    <location>
        <begin position="192"/>
        <end position="216"/>
    </location>
</feature>
<dbReference type="InterPro" id="IPR039020">
    <property type="entry name" value="PaxB-like"/>
</dbReference>
<evidence type="ECO:0000256" key="7">
    <source>
        <dbReference type="SAM" id="Phobius"/>
    </source>
</evidence>
<dbReference type="Pfam" id="PF25129">
    <property type="entry name" value="Pyr4-TMTC"/>
    <property type="match status" value="1"/>
</dbReference>
<organism evidence="8 9">
    <name type="scientific">Apiosordaria backusii</name>
    <dbReference type="NCBI Taxonomy" id="314023"/>
    <lineage>
        <taxon>Eukaryota</taxon>
        <taxon>Fungi</taxon>
        <taxon>Dikarya</taxon>
        <taxon>Ascomycota</taxon>
        <taxon>Pezizomycotina</taxon>
        <taxon>Sordariomycetes</taxon>
        <taxon>Sordariomycetidae</taxon>
        <taxon>Sordariales</taxon>
        <taxon>Lasiosphaeriaceae</taxon>
        <taxon>Apiosordaria</taxon>
    </lineage>
</organism>
<keyword evidence="4 7" id="KW-0812">Transmembrane</keyword>
<evidence type="ECO:0000256" key="3">
    <source>
        <dbReference type="ARBA" id="ARBA00006757"/>
    </source>
</evidence>
<feature type="transmembrane region" description="Helical" evidence="7">
    <location>
        <begin position="111"/>
        <end position="135"/>
    </location>
</feature>
<dbReference type="PANTHER" id="PTHR42038:SF2">
    <property type="entry name" value="TERPENE CYCLASE AUSL"/>
    <property type="match status" value="1"/>
</dbReference>
<name>A0AA40EHJ2_9PEZI</name>
<dbReference type="GO" id="GO:0016829">
    <property type="term" value="F:lyase activity"/>
    <property type="evidence" value="ECO:0007669"/>
    <property type="project" value="InterPro"/>
</dbReference>